<dbReference type="Pfam" id="PF12821">
    <property type="entry name" value="ThrE_2"/>
    <property type="match status" value="1"/>
</dbReference>
<dbReference type="EMBL" id="JAEIOT010000008">
    <property type="protein sequence ID" value="MBI9001081.1"/>
    <property type="molecule type" value="Genomic_DNA"/>
</dbReference>
<keyword evidence="12" id="KW-1185">Reference proteome</keyword>
<comment type="similarity">
    <text evidence="6">Belongs to the ThrE exporter (TC 2.A.79) family.</text>
</comment>
<feature type="transmembrane region" description="Helical" evidence="8">
    <location>
        <begin position="367"/>
        <end position="385"/>
    </location>
</feature>
<feature type="transmembrane region" description="Helical" evidence="8">
    <location>
        <begin position="285"/>
        <end position="305"/>
    </location>
</feature>
<keyword evidence="5 8" id="KW-0472">Membrane</keyword>
<feature type="compositionally biased region" description="Basic residues" evidence="7">
    <location>
        <begin position="544"/>
        <end position="559"/>
    </location>
</feature>
<keyword evidence="2" id="KW-1003">Cell membrane</keyword>
<dbReference type="InterPro" id="IPR024528">
    <property type="entry name" value="ThrE_2"/>
</dbReference>
<evidence type="ECO:0000256" key="2">
    <source>
        <dbReference type="ARBA" id="ARBA00022475"/>
    </source>
</evidence>
<feature type="transmembrane region" description="Helical" evidence="8">
    <location>
        <begin position="413"/>
        <end position="434"/>
    </location>
</feature>
<reference evidence="11 12" key="1">
    <citation type="submission" date="2020-12" db="EMBL/GenBank/DDBJ databases">
        <title>Genome public.</title>
        <authorList>
            <person name="Sun Q."/>
        </authorList>
    </citation>
    <scope>NUCLEOTIDE SEQUENCE [LARGE SCALE GENOMIC DNA]</scope>
    <source>
        <strain evidence="11 12">CCM 8864</strain>
    </source>
</reference>
<feature type="transmembrane region" description="Helical" evidence="8">
    <location>
        <begin position="474"/>
        <end position="498"/>
    </location>
</feature>
<accession>A0ABS0VWC1</accession>
<evidence type="ECO:0000256" key="1">
    <source>
        <dbReference type="ARBA" id="ARBA00004651"/>
    </source>
</evidence>
<dbReference type="InterPro" id="IPR050539">
    <property type="entry name" value="ThrE_Dicarb/AminoAcid_Exp"/>
</dbReference>
<feature type="domain" description="Threonine/serine exporter-like N-terminal" evidence="9">
    <location>
        <begin position="97"/>
        <end position="342"/>
    </location>
</feature>
<proteinExistence type="inferred from homology"/>
<protein>
    <submittedName>
        <fullName evidence="11">Threonine/serine exporter family protein</fullName>
    </submittedName>
</protein>
<keyword evidence="3 8" id="KW-0812">Transmembrane</keyword>
<evidence type="ECO:0000259" key="10">
    <source>
        <dbReference type="Pfam" id="PF12821"/>
    </source>
</evidence>
<name>A0ABS0VWC1_9CORY</name>
<feature type="domain" description="Threonine/Serine exporter ThrE" evidence="10">
    <location>
        <begin position="371"/>
        <end position="495"/>
    </location>
</feature>
<feature type="region of interest" description="Disordered" evidence="7">
    <location>
        <begin position="1"/>
        <end position="23"/>
    </location>
</feature>
<comment type="caution">
    <text evidence="11">The sequence shown here is derived from an EMBL/GenBank/DDBJ whole genome shotgun (WGS) entry which is preliminary data.</text>
</comment>
<evidence type="ECO:0000256" key="6">
    <source>
        <dbReference type="ARBA" id="ARBA00034125"/>
    </source>
</evidence>
<dbReference type="PANTHER" id="PTHR34390">
    <property type="entry name" value="UPF0442 PROTEIN YJJB-RELATED"/>
    <property type="match status" value="1"/>
</dbReference>
<sequence>MIPDEYRSSPRRAPSSACSVPGHTGVSCSRCAAPRAPTSRFSEGSVADVSDILTRLRLFRSRQGRFATIDEAKAAPPPSPLAPIDLTDPAQVTGVMDLAARIGGYLLYSGTGNHDTRAHVHTVCSAYGLHYVHVDITFNTIQLFTQIDTGQKIPITVFRVVPKLDLDFSKLAEIDRLIRSIQAGATPPNVAEQIMNDLTSMPPPYGIRTALVGWAALAAAVAVLLGGGWLVSVISFLTALVIMAGHIWLEKKGLPEFYRNMYGGFVATLPAAMTYNWALENGINLAPGQIIASGIIVLLAGLTLVQAIQDGITGAPVTASARFFQTIMLTGGIIAGVAIGIQASTALGVTLPPLEATTPANFASSSAKVLAGAAASAAFAVAAFAEWPSVWISGITSFAGSACYYFVLLPLGMSPVVGLGITATIIGLAGGLLARRFLIPPLITAVAGITPLLPGLTIYRGMYTLLNEQLVQGFGNMALALAIGSSLAAGVVLGEWVARKLRRPPPLNRYTSFARRSASSFRHSKPVEKTARVVRRTGSVVNRRQYRARKAVRSAKTRHPGMPGGATGAPDSPNHPDHQN</sequence>
<organism evidence="11 12">
    <name type="scientific">Corynebacterium marambiense</name>
    <dbReference type="NCBI Taxonomy" id="2765364"/>
    <lineage>
        <taxon>Bacteria</taxon>
        <taxon>Bacillati</taxon>
        <taxon>Actinomycetota</taxon>
        <taxon>Actinomycetes</taxon>
        <taxon>Mycobacteriales</taxon>
        <taxon>Corynebacteriaceae</taxon>
        <taxon>Corynebacterium</taxon>
    </lineage>
</organism>
<evidence type="ECO:0000313" key="11">
    <source>
        <dbReference type="EMBL" id="MBI9001081.1"/>
    </source>
</evidence>
<dbReference type="Proteomes" id="UP000625574">
    <property type="component" value="Unassembled WGS sequence"/>
</dbReference>
<dbReference type="NCBIfam" id="NF047720">
    <property type="entry name" value="ThrSerExpThrE"/>
    <property type="match status" value="1"/>
</dbReference>
<feature type="transmembrane region" description="Helical" evidence="8">
    <location>
        <begin position="441"/>
        <end position="462"/>
    </location>
</feature>
<feature type="transmembrane region" description="Helical" evidence="8">
    <location>
        <begin position="229"/>
        <end position="249"/>
    </location>
</feature>
<dbReference type="PROSITE" id="PS51257">
    <property type="entry name" value="PROKAR_LIPOPROTEIN"/>
    <property type="match status" value="1"/>
</dbReference>
<evidence type="ECO:0000256" key="5">
    <source>
        <dbReference type="ARBA" id="ARBA00023136"/>
    </source>
</evidence>
<feature type="transmembrane region" description="Helical" evidence="8">
    <location>
        <begin position="205"/>
        <end position="223"/>
    </location>
</feature>
<dbReference type="PANTHER" id="PTHR34390:SF2">
    <property type="entry name" value="SUCCINATE TRANSPORTER SUBUNIT YJJP-RELATED"/>
    <property type="match status" value="1"/>
</dbReference>
<evidence type="ECO:0000256" key="8">
    <source>
        <dbReference type="SAM" id="Phobius"/>
    </source>
</evidence>
<evidence type="ECO:0000256" key="4">
    <source>
        <dbReference type="ARBA" id="ARBA00022989"/>
    </source>
</evidence>
<evidence type="ECO:0000259" key="9">
    <source>
        <dbReference type="Pfam" id="PF06738"/>
    </source>
</evidence>
<evidence type="ECO:0000256" key="3">
    <source>
        <dbReference type="ARBA" id="ARBA00022692"/>
    </source>
</evidence>
<evidence type="ECO:0000313" key="12">
    <source>
        <dbReference type="Proteomes" id="UP000625574"/>
    </source>
</evidence>
<comment type="subcellular location">
    <subcellularLocation>
        <location evidence="1">Cell membrane</location>
        <topology evidence="1">Multi-pass membrane protein</topology>
    </subcellularLocation>
</comment>
<keyword evidence="4 8" id="KW-1133">Transmembrane helix</keyword>
<feature type="transmembrane region" description="Helical" evidence="8">
    <location>
        <begin position="326"/>
        <end position="347"/>
    </location>
</feature>
<dbReference type="Pfam" id="PF06738">
    <property type="entry name" value="ThrE"/>
    <property type="match status" value="1"/>
</dbReference>
<dbReference type="InterPro" id="IPR010619">
    <property type="entry name" value="ThrE-like_N"/>
</dbReference>
<feature type="transmembrane region" description="Helical" evidence="8">
    <location>
        <begin position="261"/>
        <end position="279"/>
    </location>
</feature>
<feature type="region of interest" description="Disordered" evidence="7">
    <location>
        <begin position="544"/>
        <end position="580"/>
    </location>
</feature>
<gene>
    <name evidence="11" type="ORF">JDV76_08885</name>
</gene>
<evidence type="ECO:0000256" key="7">
    <source>
        <dbReference type="SAM" id="MobiDB-lite"/>
    </source>
</evidence>